<evidence type="ECO:0000313" key="3">
    <source>
        <dbReference type="Proteomes" id="UP000292027"/>
    </source>
</evidence>
<feature type="compositionally biased region" description="Low complexity" evidence="1">
    <location>
        <begin position="361"/>
        <end position="370"/>
    </location>
</feature>
<dbReference type="InterPro" id="IPR043137">
    <property type="entry name" value="GGT_ssub_C"/>
</dbReference>
<dbReference type="Gene3D" id="1.10.246.130">
    <property type="match status" value="1"/>
</dbReference>
<dbReference type="PRINTS" id="PR01210">
    <property type="entry name" value="GGTRANSPTASE"/>
</dbReference>
<dbReference type="AlphaFoldDB" id="A0A4Q7WMR6"/>
<protein>
    <submittedName>
        <fullName evidence="2">Gamma-glutamyltransferase 2</fullName>
    </submittedName>
</protein>
<dbReference type="InterPro" id="IPR029055">
    <property type="entry name" value="Ntn_hydrolases_N"/>
</dbReference>
<name>A0A4Q7WMR6_9ACTN</name>
<dbReference type="Pfam" id="PF01019">
    <property type="entry name" value="G_glu_transpept"/>
    <property type="match status" value="1"/>
</dbReference>
<dbReference type="Gene3D" id="3.60.20.40">
    <property type="match status" value="1"/>
</dbReference>
<comment type="caution">
    <text evidence="2">The sequence shown here is derived from an EMBL/GenBank/DDBJ whole genome shotgun (WGS) entry which is preliminary data.</text>
</comment>
<accession>A0A4Q7WMR6</accession>
<dbReference type="InterPro" id="IPR052896">
    <property type="entry name" value="GGT-like_enzyme"/>
</dbReference>
<gene>
    <name evidence="2" type="ORF">EV645_6583</name>
</gene>
<dbReference type="Proteomes" id="UP000292027">
    <property type="component" value="Unassembled WGS sequence"/>
</dbReference>
<dbReference type="PANTHER" id="PTHR43881:SF1">
    <property type="entry name" value="GAMMA-GLUTAMYLTRANSPEPTIDASE (AFU_ORTHOLOGUE AFUA_4G13580)"/>
    <property type="match status" value="1"/>
</dbReference>
<evidence type="ECO:0000313" key="2">
    <source>
        <dbReference type="EMBL" id="RZU11414.1"/>
    </source>
</evidence>
<keyword evidence="3" id="KW-1185">Reference proteome</keyword>
<sequence length="590" mass="63659">MFTTRPELVGDFGMVASTHWLASQTGMSVLERGGNAADAAVAAGFVLQVVEPHLNGPGGDVPILLWSELDQKASVVCGQGVAPAAATGKRLRDLGLDIMPGTGHLPNVVPGAFGAWMTLLQQWGSWSVRDVLEPAIHYARHGHPLLRRVSEAIGTVQHLFTEHWPTSAETWLPGGSVPTANSHFKRPALAATYERIIAESGAAGGTRNQQIDAAKNAWYRGFVAEAIERYCTRTPVMDTTGEAHAGLMTADDLARWDAAVEEPVTFDYHNYTVCKTGPWGQGPVFLQQLALLQGFDLESMKPGSADWVHTIIEAGKLAFADREAWYGDPAFVEVPVADLLSPGYNDDRRKLVGDEASFSLRPGNPGGRRPMMPAYPDSPQIDAAGSGEPTISAAGEVRGDTCHLDVVDSSGMMIAATPSGGWFQASPTVPDLGFCLSTRGQMFWVEQGLPNSIAPGKRPRTTLTPSLALRDGKPWLAFGTPGGDFQDQWTLHFFLNVAHGGLNLQEAIDQPEFHSIHMPNSFYPRDTHLGQLLIEGRFDPSVIKELERRGHGVTVRGDWDMGYVSAVAREGGWLKAAANPRGMQGYAVGR</sequence>
<dbReference type="PANTHER" id="PTHR43881">
    <property type="entry name" value="GAMMA-GLUTAMYLTRANSPEPTIDASE (AFU_ORTHOLOGUE AFUA_4G13580)"/>
    <property type="match status" value="1"/>
</dbReference>
<proteinExistence type="predicted"/>
<dbReference type="EMBL" id="SHKR01000015">
    <property type="protein sequence ID" value="RZU11414.1"/>
    <property type="molecule type" value="Genomic_DNA"/>
</dbReference>
<feature type="region of interest" description="Disordered" evidence="1">
    <location>
        <begin position="356"/>
        <end position="390"/>
    </location>
</feature>
<organism evidence="2 3">
    <name type="scientific">Kribbella rubisoli</name>
    <dbReference type="NCBI Taxonomy" id="3075929"/>
    <lineage>
        <taxon>Bacteria</taxon>
        <taxon>Bacillati</taxon>
        <taxon>Actinomycetota</taxon>
        <taxon>Actinomycetes</taxon>
        <taxon>Propionibacteriales</taxon>
        <taxon>Kribbellaceae</taxon>
        <taxon>Kribbella</taxon>
    </lineage>
</organism>
<reference evidence="2 3" key="1">
    <citation type="journal article" date="2015" name="Stand. Genomic Sci.">
        <title>Genomic Encyclopedia of Bacterial and Archaeal Type Strains, Phase III: the genomes of soil and plant-associated and newly described type strains.</title>
        <authorList>
            <person name="Whitman W.B."/>
            <person name="Woyke T."/>
            <person name="Klenk H.P."/>
            <person name="Zhou Y."/>
            <person name="Lilburn T.G."/>
            <person name="Beck B.J."/>
            <person name="De Vos P."/>
            <person name="Vandamme P."/>
            <person name="Eisen J.A."/>
            <person name="Garrity G."/>
            <person name="Hugenholtz P."/>
            <person name="Kyrpides N.C."/>
        </authorList>
    </citation>
    <scope>NUCLEOTIDE SEQUENCE [LARGE SCALE GENOMIC DNA]</scope>
    <source>
        <strain evidence="2 3">VKM Ac-2540</strain>
    </source>
</reference>
<evidence type="ECO:0000256" key="1">
    <source>
        <dbReference type="SAM" id="MobiDB-lite"/>
    </source>
</evidence>
<dbReference type="SUPFAM" id="SSF56235">
    <property type="entry name" value="N-terminal nucleophile aminohydrolases (Ntn hydrolases)"/>
    <property type="match status" value="1"/>
</dbReference>
<dbReference type="InterPro" id="IPR043138">
    <property type="entry name" value="GGT_lsub"/>
</dbReference>